<protein>
    <submittedName>
        <fullName evidence="1">Uncharacterized protein</fullName>
    </submittedName>
</protein>
<comment type="caution">
    <text evidence="1">The sequence shown here is derived from an EMBL/GenBank/DDBJ whole genome shotgun (WGS) entry which is preliminary data.</text>
</comment>
<accession>A0AAE0QRA8</accession>
<organism evidence="1 2">
    <name type="scientific">Hemibagrus guttatus</name>
    <dbReference type="NCBI Taxonomy" id="175788"/>
    <lineage>
        <taxon>Eukaryota</taxon>
        <taxon>Metazoa</taxon>
        <taxon>Chordata</taxon>
        <taxon>Craniata</taxon>
        <taxon>Vertebrata</taxon>
        <taxon>Euteleostomi</taxon>
        <taxon>Actinopterygii</taxon>
        <taxon>Neopterygii</taxon>
        <taxon>Teleostei</taxon>
        <taxon>Ostariophysi</taxon>
        <taxon>Siluriformes</taxon>
        <taxon>Bagridae</taxon>
        <taxon>Hemibagrus</taxon>
    </lineage>
</organism>
<sequence length="99" mass="11766">MDITQKAHNCLWNMERGRIRAAPIQTRTLQRERSHHRYMNTKLPYKRVYRGPTFTEAGVNIDSTKHLLKMIVTDLQTPRLVEEYGFRHFMKALNPIIDV</sequence>
<keyword evidence="2" id="KW-1185">Reference proteome</keyword>
<dbReference type="Proteomes" id="UP001274896">
    <property type="component" value="Unassembled WGS sequence"/>
</dbReference>
<evidence type="ECO:0000313" key="2">
    <source>
        <dbReference type="Proteomes" id="UP001274896"/>
    </source>
</evidence>
<reference evidence="1" key="1">
    <citation type="submission" date="2023-06" db="EMBL/GenBank/DDBJ databases">
        <title>Male Hemibagrus guttatus genome.</title>
        <authorList>
            <person name="Bian C."/>
        </authorList>
    </citation>
    <scope>NUCLEOTIDE SEQUENCE</scope>
    <source>
        <strain evidence="1">Male_cb2023</strain>
        <tissue evidence="1">Muscle</tissue>
    </source>
</reference>
<evidence type="ECO:0000313" key="1">
    <source>
        <dbReference type="EMBL" id="KAK3529483.1"/>
    </source>
</evidence>
<name>A0AAE0QRA8_9TELE</name>
<dbReference type="AlphaFoldDB" id="A0AAE0QRA8"/>
<gene>
    <name evidence="1" type="ORF">QTP70_031721</name>
</gene>
<proteinExistence type="predicted"/>
<dbReference type="EMBL" id="JAUCMX010000012">
    <property type="protein sequence ID" value="KAK3529483.1"/>
    <property type="molecule type" value="Genomic_DNA"/>
</dbReference>